<keyword evidence="4" id="KW-1185">Reference proteome</keyword>
<evidence type="ECO:0000259" key="2">
    <source>
        <dbReference type="Pfam" id="PF03779"/>
    </source>
</evidence>
<evidence type="ECO:0000313" key="4">
    <source>
        <dbReference type="Proteomes" id="UP001179121"/>
    </source>
</evidence>
<reference evidence="3" key="1">
    <citation type="submission" date="2022-10" db="EMBL/GenBank/DDBJ databases">
        <authorList>
            <person name="Koch H."/>
        </authorList>
    </citation>
    <scope>NUCLEOTIDE SEQUENCE</scope>
    <source>
        <strain evidence="3">DNF</strain>
    </source>
</reference>
<protein>
    <recommendedName>
        <fullName evidence="2">SPW repeat-containing integral membrane domain-containing protein</fullName>
    </recommendedName>
</protein>
<dbReference type="KEGG" id="nti:DNFV4_03265"/>
<proteinExistence type="predicted"/>
<dbReference type="RefSeq" id="WP_289269543.1">
    <property type="nucleotide sequence ID" value="NZ_OX365700.1"/>
</dbReference>
<feature type="transmembrane region" description="Helical" evidence="1">
    <location>
        <begin position="77"/>
        <end position="94"/>
    </location>
</feature>
<organism evidence="3 4">
    <name type="scientific">Nitrospira tepida</name>
    <dbReference type="NCBI Taxonomy" id="2973512"/>
    <lineage>
        <taxon>Bacteria</taxon>
        <taxon>Pseudomonadati</taxon>
        <taxon>Nitrospirota</taxon>
        <taxon>Nitrospiria</taxon>
        <taxon>Nitrospirales</taxon>
        <taxon>Nitrospiraceae</taxon>
        <taxon>Nitrospira</taxon>
    </lineage>
</organism>
<gene>
    <name evidence="3" type="ORF">DNFV4_03265</name>
</gene>
<dbReference type="Proteomes" id="UP001179121">
    <property type="component" value="Chromosome"/>
</dbReference>
<dbReference type="EMBL" id="OX365700">
    <property type="protein sequence ID" value="CAI4032835.1"/>
    <property type="molecule type" value="Genomic_DNA"/>
</dbReference>
<sequence>MWPRLVNVLVGGWLMAAPSLLGYGGPAGTNDHVIGPLILTCATIAMSESVRSVRWITLTLGVWLMLSPLVFDYSSRQTLHSFSIGLLVVLMARIPGALKERFGDGWTGIWRRRGQSESKREEKSYA</sequence>
<name>A0AA86T642_9BACT</name>
<keyword evidence="1" id="KW-0472">Membrane</keyword>
<evidence type="ECO:0000313" key="3">
    <source>
        <dbReference type="EMBL" id="CAI4032835.1"/>
    </source>
</evidence>
<feature type="domain" description="SPW repeat-containing integral membrane" evidence="2">
    <location>
        <begin position="2"/>
        <end position="92"/>
    </location>
</feature>
<keyword evidence="1" id="KW-1133">Transmembrane helix</keyword>
<dbReference type="AlphaFoldDB" id="A0AA86T642"/>
<evidence type="ECO:0000256" key="1">
    <source>
        <dbReference type="SAM" id="Phobius"/>
    </source>
</evidence>
<dbReference type="Pfam" id="PF03779">
    <property type="entry name" value="SPW"/>
    <property type="match status" value="1"/>
</dbReference>
<keyword evidence="1" id="KW-0812">Transmembrane</keyword>
<accession>A0AA86T642</accession>
<dbReference type="InterPro" id="IPR005530">
    <property type="entry name" value="SPW"/>
</dbReference>
<feature type="transmembrane region" description="Helical" evidence="1">
    <location>
        <begin position="53"/>
        <end position="71"/>
    </location>
</feature>